<dbReference type="Proteomes" id="UP000695000">
    <property type="component" value="Unplaced"/>
</dbReference>
<evidence type="ECO:0000313" key="2">
    <source>
        <dbReference type="RefSeq" id="XP_017777977.1"/>
    </source>
</evidence>
<keyword evidence="1" id="KW-1185">Reference proteome</keyword>
<evidence type="ECO:0000313" key="1">
    <source>
        <dbReference type="Proteomes" id="UP000695000"/>
    </source>
</evidence>
<gene>
    <name evidence="2" type="primary">LOC108563733</name>
</gene>
<dbReference type="InterPro" id="IPR033192">
    <property type="entry name" value="ODAD3"/>
</dbReference>
<dbReference type="GeneID" id="108563733"/>
<proteinExistence type="predicted"/>
<organism evidence="1 2">
    <name type="scientific">Nicrophorus vespilloides</name>
    <name type="common">Boreal carrion beetle</name>
    <dbReference type="NCBI Taxonomy" id="110193"/>
    <lineage>
        <taxon>Eukaryota</taxon>
        <taxon>Metazoa</taxon>
        <taxon>Ecdysozoa</taxon>
        <taxon>Arthropoda</taxon>
        <taxon>Hexapoda</taxon>
        <taxon>Insecta</taxon>
        <taxon>Pterygota</taxon>
        <taxon>Neoptera</taxon>
        <taxon>Endopterygota</taxon>
        <taxon>Coleoptera</taxon>
        <taxon>Polyphaga</taxon>
        <taxon>Staphyliniformia</taxon>
        <taxon>Silphidae</taxon>
        <taxon>Nicrophorinae</taxon>
        <taxon>Nicrophorus</taxon>
    </lineage>
</organism>
<sequence length="543" mass="63610">MSQRENMLSAKRVREHKICDSRWLAHDKITQYKGIVKLYKGRKSTGSTAMDIEVKELSNEVQVLSNKIKTNRESLDNILSGSRHLTENVLVTHKELQLKNRGNSPLEIIESLKQNIFLNRKKIDMLHFKRKELSFRLSNLALEKAEYESYTKEHPKLPVEIECGRITGKVQDRILLTEAAISVRNTYRTMIKILQKDRIFYDQLLETLKRDQVDQSKCIFQMTVLGQLAVEQMDDDRLNFFELQKCVKESLSRRKIDLQKVHEQLNEFPKNMTMIVRMDEDETTYGLEIDDEFEEVKRSLKTVEKVLKTLKEAVFVNKYEKILPCLKDQLTITEKLTTIKTKNLNDTQELGKRIEHAKVNLERCKNEDNLSSFEASCKEFLGKIEVFKKKLNKCTQRKEIVGKKIIQAHLGLKSIYCLCKAINKNKSHDGKKTEINITFSAEDVDYPEKATEMVEVIINKLNMLDSLMRTHNMGITDDMQMDHYRAYSVLNQEFHEPTVNFDVNAEPMEDFDEVRTDNTVLTRHEIKEMSRLMVQKNKEEQLF</sequence>
<accession>A0ABM1MTS7</accession>
<dbReference type="RefSeq" id="XP_017777977.1">
    <property type="nucleotide sequence ID" value="XM_017922488.1"/>
</dbReference>
<protein>
    <submittedName>
        <fullName evidence="2">Uncharacterized protein LOC108563733</fullName>
    </submittedName>
</protein>
<dbReference type="PANTHER" id="PTHR46518">
    <property type="entry name" value="COILED-COIL DOMAIN-CONTAINING PROTEIN 151"/>
    <property type="match status" value="1"/>
</dbReference>
<dbReference type="PANTHER" id="PTHR46518:SF1">
    <property type="entry name" value="OUTER DYNEIN ARM-DOCKING COMPLEX SUBUNIT 3"/>
    <property type="match status" value="1"/>
</dbReference>
<reference evidence="2" key="1">
    <citation type="submission" date="2025-08" db="UniProtKB">
        <authorList>
            <consortium name="RefSeq"/>
        </authorList>
    </citation>
    <scope>IDENTIFICATION</scope>
    <source>
        <tissue evidence="2">Whole Larva</tissue>
    </source>
</reference>
<name>A0ABM1MTS7_NICVS</name>